<keyword evidence="2" id="KW-1185">Reference proteome</keyword>
<organism evidence="1 2">
    <name type="scientific">Choristoneura fumiferana</name>
    <name type="common">Spruce budworm moth</name>
    <name type="synonym">Archips fumiferana</name>
    <dbReference type="NCBI Taxonomy" id="7141"/>
    <lineage>
        <taxon>Eukaryota</taxon>
        <taxon>Metazoa</taxon>
        <taxon>Ecdysozoa</taxon>
        <taxon>Arthropoda</taxon>
        <taxon>Hexapoda</taxon>
        <taxon>Insecta</taxon>
        <taxon>Pterygota</taxon>
        <taxon>Neoptera</taxon>
        <taxon>Endopterygota</taxon>
        <taxon>Lepidoptera</taxon>
        <taxon>Glossata</taxon>
        <taxon>Ditrysia</taxon>
        <taxon>Tortricoidea</taxon>
        <taxon>Tortricidae</taxon>
        <taxon>Tortricinae</taxon>
        <taxon>Choristoneura</taxon>
    </lineage>
</organism>
<gene>
    <name evidence="1" type="ORF">MSG28_016070</name>
</gene>
<dbReference type="Proteomes" id="UP001064048">
    <property type="component" value="Chromosome 30"/>
</dbReference>
<evidence type="ECO:0000313" key="2">
    <source>
        <dbReference type="Proteomes" id="UP001064048"/>
    </source>
</evidence>
<protein>
    <submittedName>
        <fullName evidence="1">Uncharacterized protein</fullName>
    </submittedName>
</protein>
<accession>A0ACC0K6D8</accession>
<evidence type="ECO:0000313" key="1">
    <source>
        <dbReference type="EMBL" id="KAI8431581.1"/>
    </source>
</evidence>
<sequence>MREMNINIEGYNVNGICVGCLNYNRKMFYCEDIKECFKLLGDIDVPDGLTVQVCWECLSSVRAARRFQIQILQAYDILIDYSNRHTFLNSPSDLSIHARCRLSCTEPELQAVGLEEKPPGDLDTSLVKEEAKEEVDEYVEPEEVKSEAECFDNAEFSQEPELSSEDDIQLSKLKKKKEKRSKRGRKRKEDREVKTEKSDMHLRSYRKLKNFPPDLVELYVMSEHEMWLKRAEDVASEEFRALKYRCDDCVLGFSSEKLMNYHLQGKHVPKSPDSQQCDVCKAYFLTADNVAKHRALHHAAYRCAECGLTTTLKRRMLSHANTHRAAAAAAAAQCALCGEHFSTKSKLAYHKGVCNQSKPRCDCCGKLFANKMTLKYHLRAQQSTNTAKEEKPKEKLFISCKGCDKVFHSKKSYRAHVVIHDGLTYPCPICGKLFQWKRNLARHTRNHRDREAGATHECRECGKSFSSRDCYNNHMKLSKRHVPEHAYVHECSYCGKKFATKWCMVDHIDWDHLKRVKYQCSVCFKAFKTAKIMVAHMNNIHEGKKNREPDGEHLCEICGKSYKTVKRLKGHVWAMHTNRSSTKSFQCKLCPATFTWQTSIYKHAKMMHAGKRPRGQIRHINEKPCDALKNRRRRSIVLRFDYKGPLGPAVGTVLSDQYFTYFNLCYQQQFRPQPVKKLEPFGAAALYPPAPPLQTQLVHNIV</sequence>
<reference evidence="1 2" key="1">
    <citation type="journal article" date="2022" name="Genome Biol. Evol.">
        <title>The Spruce Budworm Genome: Reconstructing the Evolutionary History of Antifreeze Proteins.</title>
        <authorList>
            <person name="Beliveau C."/>
            <person name="Gagne P."/>
            <person name="Picq S."/>
            <person name="Vernygora O."/>
            <person name="Keeling C.I."/>
            <person name="Pinkney K."/>
            <person name="Doucet D."/>
            <person name="Wen F."/>
            <person name="Johnston J.S."/>
            <person name="Maaroufi H."/>
            <person name="Boyle B."/>
            <person name="Laroche J."/>
            <person name="Dewar K."/>
            <person name="Juretic N."/>
            <person name="Blackburn G."/>
            <person name="Nisole A."/>
            <person name="Brunet B."/>
            <person name="Brandao M."/>
            <person name="Lumley L."/>
            <person name="Duan J."/>
            <person name="Quan G."/>
            <person name="Lucarotti C.J."/>
            <person name="Roe A.D."/>
            <person name="Sperling F.A.H."/>
            <person name="Levesque R.C."/>
            <person name="Cusson M."/>
        </authorList>
    </citation>
    <scope>NUCLEOTIDE SEQUENCE [LARGE SCALE GENOMIC DNA]</scope>
    <source>
        <strain evidence="1">Glfc:IPQL:Cfum</strain>
    </source>
</reference>
<proteinExistence type="predicted"/>
<name>A0ACC0K6D8_CHOFU</name>
<comment type="caution">
    <text evidence="1">The sequence shown here is derived from an EMBL/GenBank/DDBJ whole genome shotgun (WGS) entry which is preliminary data.</text>
</comment>
<dbReference type="EMBL" id="CM046130">
    <property type="protein sequence ID" value="KAI8431581.1"/>
    <property type="molecule type" value="Genomic_DNA"/>
</dbReference>